<sequence length="338" mass="34846">MSSVEAVAGDHSSLRAAASRPRHTVAPPGGQRAGSGRYFGGGNARQKHEHSRQQPAASGEAGSGSSSSRQASAAHGSNNSSRKLQQRSSSRQQQQAGRVAARPAIAGAGSSSGRHGHILVLIFMKTHLLTFTPSLSSSGGHQGSASLANGGGGGVSARRKSVSVASALSASLGQKLEAIVEPDSPGRRSEGSSSSSFRRKVVRLRSVGCGSRSFLGDFLELLSTGFSDCALRHVESHCEPKPKSSVGALVHLGGSHFVAGNDDDNEYESTQQHRIKCVGFFGGLGAALPLTSSSYWLSTPPLTLSSPAMTSSCFGFSMPGRLAEVGKRHGVRKLMGSG</sequence>
<accession>A0A0E0IJ33</accession>
<dbReference type="AlphaFoldDB" id="A0A0E0IJ33"/>
<evidence type="ECO:0000256" key="1">
    <source>
        <dbReference type="SAM" id="MobiDB-lite"/>
    </source>
</evidence>
<dbReference type="PANTHER" id="PTHR34460">
    <property type="entry name" value="VITELLOGENIN-LIKE PROTEIN"/>
    <property type="match status" value="1"/>
</dbReference>
<dbReference type="PANTHER" id="PTHR34460:SF2">
    <property type="entry name" value="OS04G0405500 PROTEIN"/>
    <property type="match status" value="1"/>
</dbReference>
<feature type="compositionally biased region" description="Low complexity" evidence="1">
    <location>
        <begin position="56"/>
        <end position="111"/>
    </location>
</feature>
<protein>
    <submittedName>
        <fullName evidence="2">Uncharacterized protein</fullName>
    </submittedName>
</protein>
<feature type="region of interest" description="Disordered" evidence="1">
    <location>
        <begin position="1"/>
        <end position="111"/>
    </location>
</feature>
<evidence type="ECO:0000313" key="2">
    <source>
        <dbReference type="EnsemblPlants" id="ONIVA09G08640.1"/>
    </source>
</evidence>
<dbReference type="HOGENOM" id="CLU_822272_0_0_1"/>
<reference evidence="2" key="1">
    <citation type="submission" date="2015-04" db="UniProtKB">
        <authorList>
            <consortium name="EnsemblPlants"/>
        </authorList>
    </citation>
    <scope>IDENTIFICATION</scope>
    <source>
        <strain evidence="2">SL10</strain>
    </source>
</reference>
<feature type="region of interest" description="Disordered" evidence="1">
    <location>
        <begin position="135"/>
        <end position="156"/>
    </location>
</feature>
<reference evidence="2" key="2">
    <citation type="submission" date="2018-04" db="EMBL/GenBank/DDBJ databases">
        <title>OnivRS2 (Oryza nivara Reference Sequence Version 2).</title>
        <authorList>
            <person name="Zhang J."/>
            <person name="Kudrna D."/>
            <person name="Lee S."/>
            <person name="Talag J."/>
            <person name="Rajasekar S."/>
            <person name="Welchert J."/>
            <person name="Hsing Y.-I."/>
            <person name="Wing R.A."/>
        </authorList>
    </citation>
    <scope>NUCLEOTIDE SEQUENCE [LARGE SCALE GENOMIC DNA]</scope>
    <source>
        <strain evidence="2">SL10</strain>
    </source>
</reference>
<dbReference type="Proteomes" id="UP000006591">
    <property type="component" value="Chromosome 9"/>
</dbReference>
<dbReference type="EnsemblPlants" id="ONIVA09G08640.1">
    <property type="protein sequence ID" value="ONIVA09G08640.1"/>
    <property type="gene ID" value="ONIVA09G08640"/>
</dbReference>
<dbReference type="Gramene" id="ONIVA09G08640.1">
    <property type="protein sequence ID" value="ONIVA09G08640.1"/>
    <property type="gene ID" value="ONIVA09G08640"/>
</dbReference>
<keyword evidence="3" id="KW-1185">Reference proteome</keyword>
<feature type="compositionally biased region" description="Gly residues" evidence="1">
    <location>
        <begin position="31"/>
        <end position="43"/>
    </location>
</feature>
<dbReference type="STRING" id="4536.A0A0E0IJ33"/>
<organism evidence="2">
    <name type="scientific">Oryza nivara</name>
    <name type="common">Indian wild rice</name>
    <name type="synonym">Oryza sativa f. spontanea</name>
    <dbReference type="NCBI Taxonomy" id="4536"/>
    <lineage>
        <taxon>Eukaryota</taxon>
        <taxon>Viridiplantae</taxon>
        <taxon>Streptophyta</taxon>
        <taxon>Embryophyta</taxon>
        <taxon>Tracheophyta</taxon>
        <taxon>Spermatophyta</taxon>
        <taxon>Magnoliopsida</taxon>
        <taxon>Liliopsida</taxon>
        <taxon>Poales</taxon>
        <taxon>Poaceae</taxon>
        <taxon>BOP clade</taxon>
        <taxon>Oryzoideae</taxon>
        <taxon>Oryzeae</taxon>
        <taxon>Oryzinae</taxon>
        <taxon>Oryza</taxon>
    </lineage>
</organism>
<proteinExistence type="predicted"/>
<dbReference type="eggNOG" id="ENOG502QT8F">
    <property type="taxonomic scope" value="Eukaryota"/>
</dbReference>
<name>A0A0E0IJ33_ORYNI</name>
<evidence type="ECO:0000313" key="3">
    <source>
        <dbReference type="Proteomes" id="UP000006591"/>
    </source>
</evidence>